<organism evidence="1 2">
    <name type="scientific">Segatella copri DSM 18205</name>
    <dbReference type="NCBI Taxonomy" id="537011"/>
    <lineage>
        <taxon>Bacteria</taxon>
        <taxon>Pseudomonadati</taxon>
        <taxon>Bacteroidota</taxon>
        <taxon>Bacteroidia</taxon>
        <taxon>Bacteroidales</taxon>
        <taxon>Prevotellaceae</taxon>
        <taxon>Segatella</taxon>
    </lineage>
</organism>
<name>D1PGC8_9BACT</name>
<proteinExistence type="predicted"/>
<gene>
    <name evidence="1" type="ORF">PREVCOP_06292</name>
</gene>
<accession>D1PGC8</accession>
<dbReference type="HOGENOM" id="CLU_3083173_0_0_10"/>
<dbReference type="AlphaFoldDB" id="D1PGC8"/>
<comment type="caution">
    <text evidence="1">The sequence shown here is derived from an EMBL/GenBank/DDBJ whole genome shotgun (WGS) entry which is preliminary data.</text>
</comment>
<dbReference type="STRING" id="537011.PREVCOP_06292"/>
<reference evidence="1" key="1">
    <citation type="submission" date="2009-11" db="EMBL/GenBank/DDBJ databases">
        <authorList>
            <person name="Weinstock G."/>
            <person name="Sodergren E."/>
            <person name="Clifton S."/>
            <person name="Fulton L."/>
            <person name="Fulton B."/>
            <person name="Courtney L."/>
            <person name="Fronick C."/>
            <person name="Harrison M."/>
            <person name="Strong C."/>
            <person name="Farmer C."/>
            <person name="Delahaunty K."/>
            <person name="Markovic C."/>
            <person name="Hall O."/>
            <person name="Minx P."/>
            <person name="Tomlinson C."/>
            <person name="Mitreva M."/>
            <person name="Nelson J."/>
            <person name="Hou S."/>
            <person name="Wollam A."/>
            <person name="Pepin K.H."/>
            <person name="Johnson M."/>
            <person name="Bhonagiri V."/>
            <person name="Nash W.E."/>
            <person name="Warren W."/>
            <person name="Chinwalla A."/>
            <person name="Mardis E.R."/>
            <person name="Wilson R.K."/>
        </authorList>
    </citation>
    <scope>NUCLEOTIDE SEQUENCE [LARGE SCALE GENOMIC DNA]</scope>
    <source>
        <strain evidence="1">DSM 18205</strain>
    </source>
</reference>
<dbReference type="EMBL" id="ACBX02000041">
    <property type="protein sequence ID" value="EFB34225.1"/>
    <property type="molecule type" value="Genomic_DNA"/>
</dbReference>
<dbReference type="PaxDb" id="537011-PREVCOP_06292"/>
<dbReference type="Proteomes" id="UP000004477">
    <property type="component" value="Unassembled WGS sequence"/>
</dbReference>
<sequence length="52" mass="5991">MGFEVVRFDMMGLPGPQFVKRATGKFTLSFCCVVNRLFHIKKYDYGTTKVII</sequence>
<evidence type="ECO:0000313" key="2">
    <source>
        <dbReference type="Proteomes" id="UP000004477"/>
    </source>
</evidence>
<keyword evidence="2" id="KW-1185">Reference proteome</keyword>
<evidence type="ECO:0000313" key="1">
    <source>
        <dbReference type="EMBL" id="EFB34225.1"/>
    </source>
</evidence>
<protein>
    <submittedName>
        <fullName evidence="1">Uncharacterized protein</fullName>
    </submittedName>
</protein>